<keyword evidence="1" id="KW-0812">Transmembrane</keyword>
<keyword evidence="1" id="KW-0472">Membrane</keyword>
<feature type="transmembrane region" description="Helical" evidence="1">
    <location>
        <begin position="129"/>
        <end position="149"/>
    </location>
</feature>
<evidence type="ECO:0000256" key="1">
    <source>
        <dbReference type="SAM" id="Phobius"/>
    </source>
</evidence>
<reference evidence="3" key="1">
    <citation type="submission" date="2022-08" db="EMBL/GenBank/DDBJ databases">
        <authorList>
            <person name="Byrne P K."/>
        </authorList>
    </citation>
    <scope>NUCLEOTIDE SEQUENCE</scope>
    <source>
        <strain evidence="3">UCD650</strain>
    </source>
</reference>
<keyword evidence="4" id="KW-1185">Reference proteome</keyword>
<feature type="signal peptide" evidence="2">
    <location>
        <begin position="1"/>
        <end position="26"/>
    </location>
</feature>
<dbReference type="Proteomes" id="UP001152964">
    <property type="component" value="Chromosome 7"/>
</dbReference>
<name>A0ABN8VSR7_SACEU</name>
<keyword evidence="2" id="KW-0732">Signal</keyword>
<protein>
    <submittedName>
        <fullName evidence="3">Uncharacterized protein</fullName>
    </submittedName>
</protein>
<feature type="chain" id="PRO_5046609321" evidence="2">
    <location>
        <begin position="27"/>
        <end position="152"/>
    </location>
</feature>
<evidence type="ECO:0000313" key="4">
    <source>
        <dbReference type="Proteomes" id="UP001152964"/>
    </source>
</evidence>
<sequence length="152" mass="16910">MGYRGSGESFLFVFLLVRAHDSGVFATVFFTALRGPSHRLCGSGCDHSIFVFFYYGVLPECNLECVFSMHSFTFPIAHCPSCPYPSSFSLPLGRPFFPNGYLFLRSSAGTWRLETWCLLYLKTTELLCFTVPLLGIFFSCSLGASIIFISSG</sequence>
<keyword evidence="1" id="KW-1133">Transmembrane helix</keyword>
<evidence type="ECO:0000256" key="2">
    <source>
        <dbReference type="SAM" id="SignalP"/>
    </source>
</evidence>
<evidence type="ECO:0000313" key="3">
    <source>
        <dbReference type="EMBL" id="CAI2009255.1"/>
    </source>
</evidence>
<accession>A0ABN8VSR7</accession>
<proteinExistence type="predicted"/>
<dbReference type="EMBL" id="OX291497">
    <property type="protein sequence ID" value="CAI2009255.1"/>
    <property type="molecule type" value="Genomic_DNA"/>
</dbReference>
<organism evidence="3 4">
    <name type="scientific">Saccharomyces eubayanus</name>
    <name type="common">Yeast</name>
    <dbReference type="NCBI Taxonomy" id="1080349"/>
    <lineage>
        <taxon>Eukaryota</taxon>
        <taxon>Fungi</taxon>
        <taxon>Dikarya</taxon>
        <taxon>Ascomycota</taxon>
        <taxon>Saccharomycotina</taxon>
        <taxon>Saccharomycetes</taxon>
        <taxon>Saccharomycetales</taxon>
        <taxon>Saccharomycetaceae</taxon>
        <taxon>Saccharomyces</taxon>
    </lineage>
</organism>
<gene>
    <name evidence="3" type="primary">U6500G04000</name>
    <name evidence="3" type="ORF">SEUBUCD650_0G04000</name>
</gene>